<sequence>MGSKTLSPLQISPMRPSLSRRRVTSLLEQADIHIGGDRPWDIQVHDERFFRRVLVETSLGLGESYMEGWWDCDRLDEMVCRILRAGLLRQVRSWRDVLAYLQARLLNLQDRRRAFHVGEQHYDIGNDLYQAMLDRRLIYSCGYWKEADTLDAAQEAKLELICRKLDLQPGMRVLDIGCGWAGAARYMAERYGVEVHGVTVSRQQARYARDLCRDLPVTIELKDYREIRGHFDAGFSIGMFEHVGYKNYATYMEVVRRCLPPDGLFVLHTIGGNFTETHGNPWVTRYIFPNSMLPSIRQLGAAFEGRLIVEDWQNFGPDYDRTLMAWYVNFERAWPELRPRYGDRFYRMWRFYLLSFAGAFRARYLQLWQIVLSPQGRPRRYDAPR</sequence>
<dbReference type="SUPFAM" id="SSF53335">
    <property type="entry name" value="S-adenosyl-L-methionine-dependent methyltransferases"/>
    <property type="match status" value="1"/>
</dbReference>
<dbReference type="GO" id="GO:0008610">
    <property type="term" value="P:lipid biosynthetic process"/>
    <property type="evidence" value="ECO:0007669"/>
    <property type="project" value="InterPro"/>
</dbReference>
<keyword evidence="5" id="KW-0443">Lipid metabolism</keyword>
<evidence type="ECO:0000256" key="1">
    <source>
        <dbReference type="ARBA" id="ARBA00010815"/>
    </source>
</evidence>
<dbReference type="PANTHER" id="PTHR43667">
    <property type="entry name" value="CYCLOPROPANE-FATTY-ACYL-PHOSPHOLIPID SYNTHASE"/>
    <property type="match status" value="1"/>
</dbReference>
<dbReference type="EC" id="2.1.1.79" evidence="6"/>
<protein>
    <submittedName>
        <fullName evidence="6">Cyclopropane-fatty-acyl-phospholipid synthase</fullName>
        <ecNumber evidence="6">2.1.1.79</ecNumber>
    </submittedName>
</protein>
<dbReference type="RefSeq" id="WP_286292123.1">
    <property type="nucleotide sequence ID" value="NZ_AP024718.1"/>
</dbReference>
<gene>
    <name evidence="6" type="ORF">MIN45_P2064</name>
</gene>
<evidence type="ECO:0000313" key="6">
    <source>
        <dbReference type="EMBL" id="BCX89691.1"/>
    </source>
</evidence>
<evidence type="ECO:0000256" key="4">
    <source>
        <dbReference type="ARBA" id="ARBA00022691"/>
    </source>
</evidence>
<organism evidence="6 7">
    <name type="scientific">Methylomarinovum tepidoasis</name>
    <dbReference type="NCBI Taxonomy" id="2840183"/>
    <lineage>
        <taxon>Bacteria</taxon>
        <taxon>Pseudomonadati</taxon>
        <taxon>Pseudomonadota</taxon>
        <taxon>Gammaproteobacteria</taxon>
        <taxon>Methylococcales</taxon>
        <taxon>Methylothermaceae</taxon>
        <taxon>Methylomarinovum</taxon>
    </lineage>
</organism>
<dbReference type="PANTHER" id="PTHR43667:SF1">
    <property type="entry name" value="CYCLOPROPANE-FATTY-ACYL-PHOSPHOLIPID SYNTHASE"/>
    <property type="match status" value="1"/>
</dbReference>
<dbReference type="InterPro" id="IPR050723">
    <property type="entry name" value="CFA/CMAS"/>
</dbReference>
<keyword evidence="7" id="KW-1185">Reference proteome</keyword>
<comment type="similarity">
    <text evidence="1">Belongs to the CFA/CMAS family.</text>
</comment>
<dbReference type="AlphaFoldDB" id="A0AAU9CJU0"/>
<dbReference type="EMBL" id="AP024718">
    <property type="protein sequence ID" value="BCX89691.1"/>
    <property type="molecule type" value="Genomic_DNA"/>
</dbReference>
<evidence type="ECO:0000313" key="7">
    <source>
        <dbReference type="Proteomes" id="UP001321450"/>
    </source>
</evidence>
<dbReference type="InterPro" id="IPR029063">
    <property type="entry name" value="SAM-dependent_MTases_sf"/>
</dbReference>
<evidence type="ECO:0000256" key="3">
    <source>
        <dbReference type="ARBA" id="ARBA00022679"/>
    </source>
</evidence>
<evidence type="ECO:0000256" key="5">
    <source>
        <dbReference type="ARBA" id="ARBA00023098"/>
    </source>
</evidence>
<keyword evidence="4" id="KW-0949">S-adenosyl-L-methionine</keyword>
<reference evidence="7" key="1">
    <citation type="journal article" date="2024" name="Int. J. Syst. Evol. Microbiol.">
        <title>Methylomarinovum tepidoasis sp. nov., a moderately thermophilic methanotroph of the family Methylothermaceae isolated from a deep-sea hydrothermal field.</title>
        <authorList>
            <person name="Hirayama H."/>
            <person name="Takaki Y."/>
            <person name="Abe M."/>
            <person name="Miyazaki M."/>
            <person name="Uematsu K."/>
            <person name="Matsui Y."/>
            <person name="Takai K."/>
        </authorList>
    </citation>
    <scope>NUCLEOTIDE SEQUENCE [LARGE SCALE GENOMIC DNA]</scope>
    <source>
        <strain evidence="7">IN45</strain>
    </source>
</reference>
<dbReference type="NCBIfam" id="NF008686">
    <property type="entry name" value="PRK11705.1"/>
    <property type="match status" value="1"/>
</dbReference>
<dbReference type="GO" id="GO:0032259">
    <property type="term" value="P:methylation"/>
    <property type="evidence" value="ECO:0007669"/>
    <property type="project" value="UniProtKB-KW"/>
</dbReference>
<dbReference type="Gene3D" id="3.40.50.150">
    <property type="entry name" value="Vaccinia Virus protein VP39"/>
    <property type="match status" value="1"/>
</dbReference>
<keyword evidence="2 6" id="KW-0489">Methyltransferase</keyword>
<dbReference type="KEGG" id="meiy:MIN45_P2064"/>
<keyword evidence="3 6" id="KW-0808">Transferase</keyword>
<dbReference type="Pfam" id="PF02353">
    <property type="entry name" value="CMAS"/>
    <property type="match status" value="1"/>
</dbReference>
<evidence type="ECO:0000256" key="2">
    <source>
        <dbReference type="ARBA" id="ARBA00022603"/>
    </source>
</evidence>
<dbReference type="CDD" id="cd02440">
    <property type="entry name" value="AdoMet_MTases"/>
    <property type="match status" value="1"/>
</dbReference>
<name>A0AAU9CJU0_9GAMM</name>
<dbReference type="InterPro" id="IPR003333">
    <property type="entry name" value="CMAS"/>
</dbReference>
<dbReference type="Proteomes" id="UP001321450">
    <property type="component" value="Chromosome"/>
</dbReference>
<proteinExistence type="inferred from homology"/>
<accession>A0AAU9CJU0</accession>
<dbReference type="PIRSF" id="PIRSF003085">
    <property type="entry name" value="CMAS"/>
    <property type="match status" value="1"/>
</dbReference>
<dbReference type="GO" id="GO:0008825">
    <property type="term" value="F:cyclopropane-fatty-acyl-phospholipid synthase activity"/>
    <property type="evidence" value="ECO:0007669"/>
    <property type="project" value="UniProtKB-EC"/>
</dbReference>